<protein>
    <submittedName>
        <fullName evidence="1">Uncharacterized protein</fullName>
    </submittedName>
</protein>
<dbReference type="Proteomes" id="UP000247416">
    <property type="component" value="Unassembled WGS sequence"/>
</dbReference>
<evidence type="ECO:0000313" key="2">
    <source>
        <dbReference type="Proteomes" id="UP000247416"/>
    </source>
</evidence>
<evidence type="ECO:0000313" key="1">
    <source>
        <dbReference type="EMBL" id="PYF04218.1"/>
    </source>
</evidence>
<keyword evidence="2" id="KW-1185">Reference proteome</keyword>
<dbReference type="RefSeq" id="WP_107936611.1">
    <property type="nucleotide sequence ID" value="NZ_CP085009.1"/>
</dbReference>
<dbReference type="EMBL" id="QJTJ01000025">
    <property type="protein sequence ID" value="PYF04218.1"/>
    <property type="molecule type" value="Genomic_DNA"/>
</dbReference>
<organism evidence="1 2">
    <name type="scientific">Ureibacillus chungkukjangi</name>
    <dbReference type="NCBI Taxonomy" id="1202712"/>
    <lineage>
        <taxon>Bacteria</taxon>
        <taxon>Bacillati</taxon>
        <taxon>Bacillota</taxon>
        <taxon>Bacilli</taxon>
        <taxon>Bacillales</taxon>
        <taxon>Caryophanaceae</taxon>
        <taxon>Ureibacillus</taxon>
    </lineage>
</organism>
<sequence length="69" mass="7613">MFASLLSLQLRTLINQPIRVAVGETLFTGTLLSISGNILTLTESTDSYERATRRISVNLRQVSFIQVSA</sequence>
<accession>A0A318TMC5</accession>
<dbReference type="OrthoDB" id="2739859at2"/>
<dbReference type="AlphaFoldDB" id="A0A318TMC5"/>
<comment type="caution">
    <text evidence="1">The sequence shown here is derived from an EMBL/GenBank/DDBJ whole genome shotgun (WGS) entry which is preliminary data.</text>
</comment>
<name>A0A318TMC5_9BACL</name>
<reference evidence="1 2" key="1">
    <citation type="submission" date="2018-06" db="EMBL/GenBank/DDBJ databases">
        <title>Genomic Encyclopedia of Archaeal and Bacterial Type Strains, Phase II (KMG-II): from individual species to whole genera.</title>
        <authorList>
            <person name="Goeker M."/>
        </authorList>
    </citation>
    <scope>NUCLEOTIDE SEQUENCE [LARGE SCALE GENOMIC DNA]</scope>
    <source>
        <strain evidence="1 2">KACC 16626</strain>
    </source>
</reference>
<gene>
    <name evidence="1" type="ORF">BJ095_1255</name>
</gene>
<proteinExistence type="predicted"/>